<dbReference type="AlphaFoldDB" id="M7TJ69"/>
<dbReference type="Pfam" id="PF13738">
    <property type="entry name" value="Pyr_redox_3"/>
    <property type="match status" value="1"/>
</dbReference>
<keyword evidence="3" id="KW-0274">FAD</keyword>
<name>M7TJ69_EUTLA</name>
<evidence type="ECO:0000256" key="2">
    <source>
        <dbReference type="ARBA" id="ARBA00022630"/>
    </source>
</evidence>
<evidence type="ECO:0000256" key="1">
    <source>
        <dbReference type="ARBA" id="ARBA00001974"/>
    </source>
</evidence>
<dbReference type="PANTHER" id="PTHR43872:SF1">
    <property type="entry name" value="MONOOXYGENASE, PUTATIVE (AFU_ORTHOLOGUE AFUA_8G02570)-RELATED"/>
    <property type="match status" value="1"/>
</dbReference>
<evidence type="ECO:0000256" key="6">
    <source>
        <dbReference type="ARBA" id="ARBA00023033"/>
    </source>
</evidence>
<gene>
    <name evidence="7" type="ORF">UCREL1_2987</name>
</gene>
<dbReference type="GO" id="GO:0004497">
    <property type="term" value="F:monooxygenase activity"/>
    <property type="evidence" value="ECO:0007669"/>
    <property type="project" value="UniProtKB-KW"/>
</dbReference>
<dbReference type="eggNOG" id="KOG1399">
    <property type="taxonomic scope" value="Eukaryota"/>
</dbReference>
<keyword evidence="6 7" id="KW-0503">Monooxygenase</keyword>
<reference evidence="8" key="1">
    <citation type="journal article" date="2013" name="Genome Announc.">
        <title>Draft genome sequence of the grapevine dieback fungus Eutypa lata UCR-EL1.</title>
        <authorList>
            <person name="Blanco-Ulate B."/>
            <person name="Rolshausen P.E."/>
            <person name="Cantu D."/>
        </authorList>
    </citation>
    <scope>NUCLEOTIDE SEQUENCE [LARGE SCALE GENOMIC DNA]</scope>
    <source>
        <strain evidence="8">UCR-EL1</strain>
    </source>
</reference>
<dbReference type="OrthoDB" id="66881at2759"/>
<dbReference type="OMA" id="AYRVQTQ"/>
<sequence length="490" mass="55215">MNDNSLDPVYDVIIVGAGISGINAAHHLQEQLPSLRYLILEARDNTGGTWDLFRYPGIRSDTDLHTFGFGWSPWDEHRAIADGASIARYLSQTAKKEGIDRHIRCQHRVIAAQWSSETCLWDLEVLAKSNRKVEVSAKFLVLGTGYYDYHEPLQPEIPGLSNFKGTVAYPQFWPEDLDYAGKKVVIIGSGATAITLLPNIAKKSSHVTMLQRSPTYIMSINNTTGGSWIHKLLPRAWAFKLDRWAFMWSTVFLYNFCRLFPGRSRATLERAVAKQLPGHIPMNPHFEPTYKPWDQRVCFTPNGDFFESLRDREAHIATGCIKNVDVDSILLESGERLEADIIIPATGLKLAIGGRIQISVDGKAIDLADRYAWRTGLLQDVPNLAFMMGYVNASWTLGVETTAQLVCRLIRHMQREGYASAVPRVPAGSPIQRRLIWNLDATYVHKAQDQMPRCGDIGPWKGRTNYFVDLFKAKYGSITKDIEFSKARKA</sequence>
<keyword evidence="4" id="KW-0521">NADP</keyword>
<dbReference type="EMBL" id="KB705985">
    <property type="protein sequence ID" value="EMR69996.1"/>
    <property type="molecule type" value="Genomic_DNA"/>
</dbReference>
<keyword evidence="2" id="KW-0285">Flavoprotein</keyword>
<comment type="cofactor">
    <cofactor evidence="1">
        <name>FAD</name>
        <dbReference type="ChEBI" id="CHEBI:57692"/>
    </cofactor>
</comment>
<dbReference type="InterPro" id="IPR051820">
    <property type="entry name" value="FAD-binding_MO"/>
</dbReference>
<accession>M7TJ69</accession>
<evidence type="ECO:0000256" key="3">
    <source>
        <dbReference type="ARBA" id="ARBA00022827"/>
    </source>
</evidence>
<dbReference type="KEGG" id="ela:UCREL1_2987"/>
<dbReference type="FunFam" id="3.50.50.60:FF:000228">
    <property type="entry name" value="FAD-containing monooxygenase EthA"/>
    <property type="match status" value="1"/>
</dbReference>
<dbReference type="SUPFAM" id="SSF51905">
    <property type="entry name" value="FAD/NAD(P)-binding domain"/>
    <property type="match status" value="2"/>
</dbReference>
<protein>
    <submittedName>
        <fullName evidence="7">Putative flavin-binding monooxygenase protein</fullName>
    </submittedName>
</protein>
<organism evidence="7 8">
    <name type="scientific">Eutypa lata (strain UCR-EL1)</name>
    <name type="common">Grapevine dieback disease fungus</name>
    <name type="synonym">Eutypa armeniacae</name>
    <dbReference type="NCBI Taxonomy" id="1287681"/>
    <lineage>
        <taxon>Eukaryota</taxon>
        <taxon>Fungi</taxon>
        <taxon>Dikarya</taxon>
        <taxon>Ascomycota</taxon>
        <taxon>Pezizomycotina</taxon>
        <taxon>Sordariomycetes</taxon>
        <taxon>Xylariomycetidae</taxon>
        <taxon>Xylariales</taxon>
        <taxon>Diatrypaceae</taxon>
        <taxon>Eutypa</taxon>
    </lineage>
</organism>
<proteinExistence type="predicted"/>
<keyword evidence="5" id="KW-0560">Oxidoreductase</keyword>
<dbReference type="Gene3D" id="3.50.50.60">
    <property type="entry name" value="FAD/NAD(P)-binding domain"/>
    <property type="match status" value="3"/>
</dbReference>
<dbReference type="Proteomes" id="UP000012174">
    <property type="component" value="Unassembled WGS sequence"/>
</dbReference>
<dbReference type="HOGENOM" id="CLU_032067_2_0_1"/>
<evidence type="ECO:0000256" key="5">
    <source>
        <dbReference type="ARBA" id="ARBA00023002"/>
    </source>
</evidence>
<evidence type="ECO:0000313" key="7">
    <source>
        <dbReference type="EMBL" id="EMR69996.1"/>
    </source>
</evidence>
<evidence type="ECO:0000313" key="8">
    <source>
        <dbReference type="Proteomes" id="UP000012174"/>
    </source>
</evidence>
<keyword evidence="8" id="KW-1185">Reference proteome</keyword>
<evidence type="ECO:0000256" key="4">
    <source>
        <dbReference type="ARBA" id="ARBA00022857"/>
    </source>
</evidence>
<dbReference type="PANTHER" id="PTHR43872">
    <property type="entry name" value="MONOOXYGENASE, PUTATIVE (AFU_ORTHOLOGUE AFUA_8G02570)-RELATED"/>
    <property type="match status" value="1"/>
</dbReference>
<dbReference type="InterPro" id="IPR036188">
    <property type="entry name" value="FAD/NAD-bd_sf"/>
</dbReference>